<accession>A0A5J4UL51</accession>
<evidence type="ECO:0000313" key="2">
    <source>
        <dbReference type="EMBL" id="KAA6370934.1"/>
    </source>
</evidence>
<feature type="region of interest" description="Disordered" evidence="1">
    <location>
        <begin position="1"/>
        <end position="27"/>
    </location>
</feature>
<dbReference type="AlphaFoldDB" id="A0A5J4UL51"/>
<dbReference type="EMBL" id="SNRW01014934">
    <property type="protein sequence ID" value="KAA6370934.1"/>
    <property type="molecule type" value="Genomic_DNA"/>
</dbReference>
<reference evidence="2 3" key="1">
    <citation type="submission" date="2019-03" db="EMBL/GenBank/DDBJ databases">
        <title>Single cell metagenomics reveals metabolic interactions within the superorganism composed of flagellate Streblomastix strix and complex community of Bacteroidetes bacteria on its surface.</title>
        <authorList>
            <person name="Treitli S.C."/>
            <person name="Kolisko M."/>
            <person name="Husnik F."/>
            <person name="Keeling P."/>
            <person name="Hampl V."/>
        </authorList>
    </citation>
    <scope>NUCLEOTIDE SEQUENCE [LARGE SCALE GENOMIC DNA]</scope>
    <source>
        <strain evidence="2">ST1C</strain>
    </source>
</reference>
<protein>
    <submittedName>
        <fullName evidence="2">Uncharacterized protein</fullName>
    </submittedName>
</protein>
<proteinExistence type="predicted"/>
<gene>
    <name evidence="2" type="ORF">EZS28_033542</name>
</gene>
<organism evidence="2 3">
    <name type="scientific">Streblomastix strix</name>
    <dbReference type="NCBI Taxonomy" id="222440"/>
    <lineage>
        <taxon>Eukaryota</taxon>
        <taxon>Metamonada</taxon>
        <taxon>Preaxostyla</taxon>
        <taxon>Oxymonadida</taxon>
        <taxon>Streblomastigidae</taxon>
        <taxon>Streblomastix</taxon>
    </lineage>
</organism>
<name>A0A5J4UL51_9EUKA</name>
<evidence type="ECO:0000313" key="3">
    <source>
        <dbReference type="Proteomes" id="UP000324800"/>
    </source>
</evidence>
<comment type="caution">
    <text evidence="2">The sequence shown here is derived from an EMBL/GenBank/DDBJ whole genome shotgun (WGS) entry which is preliminary data.</text>
</comment>
<sequence>MKHQEVDIQKTDVEIEEKDPVSGDGHKHIATVTTHSGSEDQPNGLTEYNVNEGGLLYQIERVNDCQDIATCVQTERHTKLTH</sequence>
<evidence type="ECO:0000256" key="1">
    <source>
        <dbReference type="SAM" id="MobiDB-lite"/>
    </source>
</evidence>
<dbReference type="Proteomes" id="UP000324800">
    <property type="component" value="Unassembled WGS sequence"/>
</dbReference>